<proteinExistence type="predicted"/>
<keyword evidence="1" id="KW-0732">Signal</keyword>
<keyword evidence="5" id="KW-1185">Reference proteome</keyword>
<sequence>MKIKREVLAMAWLAVVVAAAGVSGHGLLTKPGGRSFKAWEDTQRGWPYGPRQPEWNPHSMNRGGVCGTSQTDATRNYNNPKDVNGNPFTPPVTDTYEAGQVYDFEFIITAHHYGHVELRLCRDWRRPTQACFDAHPLEFVSDELYGALPDPRHPERGYMAPANHIERRVPPSGGAFEGGMQFRMKFRIPLSIGRCDHCALQWTYVTANSCLVGGYRQYDFPDPSWWAGHLPDCEQTENWPRDGSAFPEQFWNCCNNGHQLCGHRASEKQAMEKSQDDELVVYFFKSITTMNPTFPRAKAVAVHRGRVVSIGNNLHDVRPWIKRAAAQGLAVRECWDFSDKVAYPGFIEPHCHPLIGGTALQLPCIAFHDTPVPNGPDIPGCKTKAEVLERLREEERKLTDAKSAADLLVWGWDTIAMKGAHLTASDLDEISTTRVIAVWDCSMHNGYVNTKGLAKAHLHSGCKTWRAWLTLRKAQQCHGLLKKENGEPLGVFLGIEAMYFIMPILRQVFEVRRCLTAIDHISDLARENGITFVAEMFLGVFALPLEIKIFDAYYNDRRGQSCAKMGRGAKQRCVAVIKADKAIKFLGGIFQSVKAAVASVAALQRTSTPMLIFNNGVKFFCDDAFMSLTMRMAYPGYTDGHKGIWNTSPGLPFVREMLPWWRGGARIHVHSNGDEAQDATCEALAALQRAHPRFDHRFCFEHFGQSSQALIRRVKALGANVSCNPQYCHLRGELFEEHMGKDRAHASSRLGMLVRNNITTAMHSDVPVAPPRPLHEMWVACTRRSVANETQMLAPEERITIHQALKMKTIDAAAVIGCDDFIGSVEAGKFADLVVLDKDLEAIDVEDLRSVKICATILGGEVVRPGQRPACVKEAPAGFWRGIVWLMARTAEGRLARSFWGFVEQLCFAKEIAKERWNKVD</sequence>
<dbReference type="Gene3D" id="2.30.40.10">
    <property type="entry name" value="Urease, subunit C, domain 1"/>
    <property type="match status" value="1"/>
</dbReference>
<feature type="chain" id="PRO_5022837523" evidence="1">
    <location>
        <begin position="25"/>
        <end position="921"/>
    </location>
</feature>
<dbReference type="Proteomes" id="UP000316726">
    <property type="component" value="Chromosome 9"/>
</dbReference>
<dbReference type="AlphaFoldDB" id="A0A5B8MU36"/>
<organism evidence="4 5">
    <name type="scientific">Chloropicon primus</name>
    <dbReference type="NCBI Taxonomy" id="1764295"/>
    <lineage>
        <taxon>Eukaryota</taxon>
        <taxon>Viridiplantae</taxon>
        <taxon>Chlorophyta</taxon>
        <taxon>Chloropicophyceae</taxon>
        <taxon>Chloropicales</taxon>
        <taxon>Chloropicaceae</taxon>
        <taxon>Chloropicon</taxon>
    </lineage>
</organism>
<dbReference type="Gene3D" id="3.10.310.70">
    <property type="match status" value="1"/>
</dbReference>
<dbReference type="PANTHER" id="PTHR22642">
    <property type="entry name" value="IMIDAZOLONEPROPIONASE"/>
    <property type="match status" value="1"/>
</dbReference>
<dbReference type="InterPro" id="IPR011059">
    <property type="entry name" value="Metal-dep_hydrolase_composite"/>
</dbReference>
<dbReference type="Pfam" id="PF07969">
    <property type="entry name" value="Amidohydro_3"/>
    <property type="match status" value="1"/>
</dbReference>
<feature type="signal peptide" evidence="1">
    <location>
        <begin position="1"/>
        <end position="24"/>
    </location>
</feature>
<dbReference type="Gene3D" id="3.20.20.140">
    <property type="entry name" value="Metal-dependent hydrolases"/>
    <property type="match status" value="1"/>
</dbReference>
<evidence type="ECO:0000313" key="5">
    <source>
        <dbReference type="Proteomes" id="UP000316726"/>
    </source>
</evidence>
<dbReference type="InterPro" id="IPR013108">
    <property type="entry name" value="Amidohydro_3"/>
</dbReference>
<dbReference type="EMBL" id="CP031042">
    <property type="protein sequence ID" value="QDZ22952.1"/>
    <property type="molecule type" value="Genomic_DNA"/>
</dbReference>
<dbReference type="GO" id="GO:0016810">
    <property type="term" value="F:hydrolase activity, acting on carbon-nitrogen (but not peptide) bonds"/>
    <property type="evidence" value="ECO:0007669"/>
    <property type="project" value="InterPro"/>
</dbReference>
<dbReference type="SUPFAM" id="SSF51338">
    <property type="entry name" value="Composite domain of metallo-dependent hydrolases"/>
    <property type="match status" value="1"/>
</dbReference>
<dbReference type="STRING" id="1764295.A0A5B8MU36"/>
<protein>
    <submittedName>
        <fullName evidence="4">Amidohydrolase</fullName>
    </submittedName>
</protein>
<dbReference type="InterPro" id="IPR032466">
    <property type="entry name" value="Metal_Hydrolase"/>
</dbReference>
<dbReference type="PANTHER" id="PTHR22642:SF2">
    <property type="entry name" value="PROTEIN LONG AFTER FAR-RED 3"/>
    <property type="match status" value="1"/>
</dbReference>
<name>A0A5B8MU36_9CHLO</name>
<dbReference type="SUPFAM" id="SSF51556">
    <property type="entry name" value="Metallo-dependent hydrolases"/>
    <property type="match status" value="1"/>
</dbReference>
<dbReference type="InterPro" id="IPR004302">
    <property type="entry name" value="Cellulose/chitin-bd_N"/>
</dbReference>
<dbReference type="Pfam" id="PF03067">
    <property type="entry name" value="LPMO_10"/>
    <property type="match status" value="1"/>
</dbReference>
<evidence type="ECO:0000259" key="3">
    <source>
        <dbReference type="Pfam" id="PF07969"/>
    </source>
</evidence>
<reference evidence="4 5" key="1">
    <citation type="submission" date="2018-07" db="EMBL/GenBank/DDBJ databases">
        <title>The complete nuclear genome of the prasinophyte Chloropicon primus (CCMP1205).</title>
        <authorList>
            <person name="Pombert J.-F."/>
            <person name="Otis C."/>
            <person name="Turmel M."/>
            <person name="Lemieux C."/>
        </authorList>
    </citation>
    <scope>NUCLEOTIDE SEQUENCE [LARGE SCALE GENOMIC DNA]</scope>
    <source>
        <strain evidence="4 5">CCMP1205</strain>
    </source>
</reference>
<feature type="domain" description="Chitin-binding type-4" evidence="2">
    <location>
        <begin position="25"/>
        <end position="254"/>
    </location>
</feature>
<feature type="domain" description="Amidohydrolase 3" evidence="3">
    <location>
        <begin position="664"/>
        <end position="863"/>
    </location>
</feature>
<evidence type="ECO:0000256" key="1">
    <source>
        <dbReference type="SAM" id="SignalP"/>
    </source>
</evidence>
<dbReference type="OrthoDB" id="76388at2759"/>
<accession>A0A5B8MU36</accession>
<keyword evidence="4" id="KW-0378">Hydrolase</keyword>
<evidence type="ECO:0000313" key="4">
    <source>
        <dbReference type="EMBL" id="QDZ22952.1"/>
    </source>
</evidence>
<gene>
    <name evidence="4" type="ORF">A3770_09p54700</name>
</gene>
<evidence type="ECO:0000259" key="2">
    <source>
        <dbReference type="Pfam" id="PF03067"/>
    </source>
</evidence>